<evidence type="ECO:0000313" key="4">
    <source>
        <dbReference type="Proteomes" id="UP000017118"/>
    </source>
</evidence>
<feature type="signal peptide" evidence="2">
    <location>
        <begin position="1"/>
        <end position="22"/>
    </location>
</feature>
<evidence type="ECO:0008006" key="5">
    <source>
        <dbReference type="Google" id="ProtNLM"/>
    </source>
</evidence>
<keyword evidence="4" id="KW-1185">Reference proteome</keyword>
<dbReference type="KEGG" id="csb:CLSA_c09270"/>
<dbReference type="RefSeq" id="WP_022744224.1">
    <property type="nucleotide sequence ID" value="NC_022571.1"/>
</dbReference>
<dbReference type="EMBL" id="CP006721">
    <property type="protein sequence ID" value="AGX41938.1"/>
    <property type="molecule type" value="Genomic_DNA"/>
</dbReference>
<accession>U5MN66</accession>
<evidence type="ECO:0000313" key="3">
    <source>
        <dbReference type="EMBL" id="AGX41938.1"/>
    </source>
</evidence>
<dbReference type="PATRIC" id="fig|1345695.10.peg.724"/>
<feature type="chain" id="PRO_5038564471" description="DUF4352 domain-containing protein" evidence="2">
    <location>
        <begin position="23"/>
        <end position="187"/>
    </location>
</feature>
<proteinExistence type="predicted"/>
<dbReference type="NCBIfam" id="TIGR04398">
    <property type="entry name" value="SLAP_DUP"/>
    <property type="match status" value="1"/>
</dbReference>
<dbReference type="HOGENOM" id="CLU_1445331_0_0_9"/>
<evidence type="ECO:0000256" key="1">
    <source>
        <dbReference type="SAM" id="MobiDB-lite"/>
    </source>
</evidence>
<dbReference type="Proteomes" id="UP000017118">
    <property type="component" value="Chromosome"/>
</dbReference>
<dbReference type="eggNOG" id="ENOG5030NCS">
    <property type="taxonomic scope" value="Bacteria"/>
</dbReference>
<dbReference type="PROSITE" id="PS51257">
    <property type="entry name" value="PROKAR_LIPOPROTEIN"/>
    <property type="match status" value="1"/>
</dbReference>
<sequence length="187" mass="20855">MKRKIILSSIIAILLVSLMGCGQDKKETAQQLETTKVEEEVKDTDSEQKKNETENETSKTNNDTDTNKANSTEQSNANIFMSEQPIFLENCVNISPGRVYYEGDSLVLDAYVTNGLNRTVYDIGVDNITLSNESGVIASDEFSVMKGASIGPHQYIKWTFTFPAASIKKQNADLNYLHTSSKTNYNY</sequence>
<reference evidence="3 4" key="1">
    <citation type="journal article" date="2013" name="Genome Announc.">
        <title>Complete Genome Sequence of the Solvent Producer Clostridium saccharobutylicum NCP262 (DSM 13864).</title>
        <authorList>
            <person name="Poehlein A."/>
            <person name="Hartwich K."/>
            <person name="Krabben P."/>
            <person name="Ehrenreich A."/>
            <person name="Liebl W."/>
            <person name="Durre P."/>
            <person name="Gottschalk G."/>
            <person name="Daniel R."/>
        </authorList>
    </citation>
    <scope>NUCLEOTIDE SEQUENCE [LARGE SCALE GENOMIC DNA]</scope>
    <source>
        <strain evidence="3">DSM 13864</strain>
    </source>
</reference>
<name>U5MN66_CLOSA</name>
<feature type="region of interest" description="Disordered" evidence="1">
    <location>
        <begin position="27"/>
        <end position="71"/>
    </location>
</feature>
<organism evidence="3 4">
    <name type="scientific">Clostridium saccharobutylicum DSM 13864</name>
    <dbReference type="NCBI Taxonomy" id="1345695"/>
    <lineage>
        <taxon>Bacteria</taxon>
        <taxon>Bacillati</taxon>
        <taxon>Bacillota</taxon>
        <taxon>Clostridia</taxon>
        <taxon>Eubacteriales</taxon>
        <taxon>Clostridiaceae</taxon>
        <taxon>Clostridium</taxon>
    </lineage>
</organism>
<protein>
    <recommendedName>
        <fullName evidence="5">DUF4352 domain-containing protein</fullName>
    </recommendedName>
</protein>
<dbReference type="AlphaFoldDB" id="U5MN66"/>
<dbReference type="GeneID" id="55473457"/>
<keyword evidence="2" id="KW-0732">Signal</keyword>
<feature type="compositionally biased region" description="Basic and acidic residues" evidence="1">
    <location>
        <begin position="35"/>
        <end position="57"/>
    </location>
</feature>
<evidence type="ECO:0000256" key="2">
    <source>
        <dbReference type="SAM" id="SignalP"/>
    </source>
</evidence>
<dbReference type="InterPro" id="IPR030910">
    <property type="entry name" value="SLAP_dom"/>
</dbReference>
<feature type="compositionally biased region" description="Low complexity" evidence="1">
    <location>
        <begin position="58"/>
        <end position="71"/>
    </location>
</feature>
<gene>
    <name evidence="3" type="ORF">CLSA_c09270</name>
</gene>